<keyword evidence="3" id="KW-1185">Reference proteome</keyword>
<dbReference type="RefSeq" id="WP_203991677.1">
    <property type="nucleotide sequence ID" value="NZ_BOPG01000014.1"/>
</dbReference>
<dbReference type="PANTHER" id="PTHR42841">
    <property type="entry name" value="AMINE OXIDASE"/>
    <property type="match status" value="1"/>
</dbReference>
<gene>
    <name evidence="2" type="ORF">Vau01_027110</name>
</gene>
<comment type="caution">
    <text evidence="2">The sequence shown here is derived from an EMBL/GenBank/DDBJ whole genome shotgun (WGS) entry which is preliminary data.</text>
</comment>
<dbReference type="Gene3D" id="3.50.50.60">
    <property type="entry name" value="FAD/NAD(P)-binding domain"/>
    <property type="match status" value="1"/>
</dbReference>
<evidence type="ECO:0000313" key="3">
    <source>
        <dbReference type="Proteomes" id="UP000612585"/>
    </source>
</evidence>
<dbReference type="InterPro" id="IPR002937">
    <property type="entry name" value="Amino_oxidase"/>
</dbReference>
<dbReference type="Pfam" id="PF01593">
    <property type="entry name" value="Amino_oxidase"/>
    <property type="match status" value="1"/>
</dbReference>
<evidence type="ECO:0000313" key="2">
    <source>
        <dbReference type="EMBL" id="GIJ55195.1"/>
    </source>
</evidence>
<dbReference type="GO" id="GO:0016491">
    <property type="term" value="F:oxidoreductase activity"/>
    <property type="evidence" value="ECO:0007669"/>
    <property type="project" value="InterPro"/>
</dbReference>
<evidence type="ECO:0000259" key="1">
    <source>
        <dbReference type="Pfam" id="PF01593"/>
    </source>
</evidence>
<name>A0A8J4DY24_9ACTN</name>
<feature type="domain" description="Amine oxidase" evidence="1">
    <location>
        <begin position="14"/>
        <end position="406"/>
    </location>
</feature>
<dbReference type="EMBL" id="BOPG01000014">
    <property type="protein sequence ID" value="GIJ55195.1"/>
    <property type="molecule type" value="Genomic_DNA"/>
</dbReference>
<sequence length="418" mass="44185">MVESAEVVVVGAGLAGLVAARRLRDAGIDVLVLESANEVGGRVRTDLVDGFRLDAGFQVLCPAYPAAAREFDLSALDLRPFLPGVRVHTDDGSHLLAFTPAAVAGAWKALSSGLFRPGDLFALAALSGRDLVGARKKLRADRPTHRELQRLGCSNRLINTVLAPFLSGVFLEGELTTSSRFFHLVWRSFLRGGAALPAAGMGQLPEQLVARLPAGTIRMRTAVSTVAPGEARTADGKRYAARAVVVATDARSAATLLPGIRVPSWNAVTTYYHATTQPLDPEPVLRVDPTDGLLANSVVVSAVAPAYAPPGTSLVATSVLGVPSTVDATERRVHERLPRLYGVDAGAWTTVAAYPVPYALPAMPAPHPLRGRVRLGEGLYVCGDHRDTSSIQGALASGRRAARAVLADLRPRYPDVVQ</sequence>
<proteinExistence type="predicted"/>
<dbReference type="InterPro" id="IPR036188">
    <property type="entry name" value="FAD/NAD-bd_sf"/>
</dbReference>
<protein>
    <submittedName>
        <fullName evidence="2">Oxidoreductase</fullName>
    </submittedName>
</protein>
<reference evidence="2" key="1">
    <citation type="submission" date="2021-01" db="EMBL/GenBank/DDBJ databases">
        <title>Whole genome shotgun sequence of Virgisporangium aurantiacum NBRC 16421.</title>
        <authorList>
            <person name="Komaki H."/>
            <person name="Tamura T."/>
        </authorList>
    </citation>
    <scope>NUCLEOTIDE SEQUENCE</scope>
    <source>
        <strain evidence="2">NBRC 16421</strain>
    </source>
</reference>
<dbReference type="SUPFAM" id="SSF51905">
    <property type="entry name" value="FAD/NAD(P)-binding domain"/>
    <property type="match status" value="1"/>
</dbReference>
<accession>A0A8J4DY24</accession>
<dbReference type="AlphaFoldDB" id="A0A8J4DY24"/>
<dbReference type="Proteomes" id="UP000612585">
    <property type="component" value="Unassembled WGS sequence"/>
</dbReference>
<organism evidence="2 3">
    <name type="scientific">Virgisporangium aurantiacum</name>
    <dbReference type="NCBI Taxonomy" id="175570"/>
    <lineage>
        <taxon>Bacteria</taxon>
        <taxon>Bacillati</taxon>
        <taxon>Actinomycetota</taxon>
        <taxon>Actinomycetes</taxon>
        <taxon>Micromonosporales</taxon>
        <taxon>Micromonosporaceae</taxon>
        <taxon>Virgisporangium</taxon>
    </lineage>
</organism>